<evidence type="ECO:0000256" key="7">
    <source>
        <dbReference type="ARBA" id="ARBA00023136"/>
    </source>
</evidence>
<dbReference type="Proteomes" id="UP001231189">
    <property type="component" value="Unassembled WGS sequence"/>
</dbReference>
<reference evidence="10" key="1">
    <citation type="submission" date="2023-07" db="EMBL/GenBank/DDBJ databases">
        <title>A chromosome-level genome assembly of Lolium multiflorum.</title>
        <authorList>
            <person name="Chen Y."/>
            <person name="Copetti D."/>
            <person name="Kolliker R."/>
            <person name="Studer B."/>
        </authorList>
    </citation>
    <scope>NUCLEOTIDE SEQUENCE</scope>
    <source>
        <strain evidence="10">02402/16</strain>
        <tissue evidence="10">Leaf</tissue>
    </source>
</reference>
<comment type="subcellular location">
    <subcellularLocation>
        <location evidence="1">Cell membrane</location>
        <topology evidence="1">Single-pass type I membrane protein</topology>
    </subcellularLocation>
</comment>
<evidence type="ECO:0000313" key="10">
    <source>
        <dbReference type="EMBL" id="KAK1677559.1"/>
    </source>
</evidence>
<keyword evidence="8" id="KW-0675">Receptor</keyword>
<evidence type="ECO:0000256" key="5">
    <source>
        <dbReference type="ARBA" id="ARBA00022729"/>
    </source>
</evidence>
<evidence type="ECO:0000313" key="11">
    <source>
        <dbReference type="Proteomes" id="UP001231189"/>
    </source>
</evidence>
<sequence length="179" mass="20639">MRSNKANNNRRVRFEPCWDSETQIDCRFRCCRPCSTFTSSRHRQKSICAALAVSLEIFYRSRTVSSRRALLPKKKDKQTRRFDSLHAKLAGAILEQSHRLVSFSYWISLEIMLVYKISMVCLQGLRKLKYLNLSDNTFTGSIPVSIRKLVSLEVLNLKGNNLSGDIQNAGNENKFNILF</sequence>
<comment type="caution">
    <text evidence="10">The sequence shown here is derived from an EMBL/GenBank/DDBJ whole genome shotgun (WGS) entry which is preliminary data.</text>
</comment>
<keyword evidence="6" id="KW-1133">Transmembrane helix</keyword>
<evidence type="ECO:0000256" key="2">
    <source>
        <dbReference type="ARBA" id="ARBA00009592"/>
    </source>
</evidence>
<dbReference type="Pfam" id="PF13855">
    <property type="entry name" value="LRR_8"/>
    <property type="match status" value="1"/>
</dbReference>
<keyword evidence="11" id="KW-1185">Reference proteome</keyword>
<proteinExistence type="inferred from homology"/>
<protein>
    <submittedName>
        <fullName evidence="10">Uncharacterized protein</fullName>
    </submittedName>
</protein>
<gene>
    <name evidence="10" type="ORF">QYE76_038407</name>
</gene>
<dbReference type="AlphaFoldDB" id="A0AAD8T7T3"/>
<accession>A0AAD8T7T3</accession>
<name>A0AAD8T7T3_LOLMU</name>
<evidence type="ECO:0000256" key="6">
    <source>
        <dbReference type="ARBA" id="ARBA00022989"/>
    </source>
</evidence>
<dbReference type="EMBL" id="JAUUTY010000002">
    <property type="protein sequence ID" value="KAK1677559.1"/>
    <property type="molecule type" value="Genomic_DNA"/>
</dbReference>
<keyword evidence="9" id="KW-0325">Glycoprotein</keyword>
<dbReference type="PANTHER" id="PTHR48052:SF8">
    <property type="entry name" value="LRR RECEPTOR-LIKE SERINE_THREONINE-PROTEIN KINASE FLS2"/>
    <property type="match status" value="1"/>
</dbReference>
<dbReference type="InterPro" id="IPR032675">
    <property type="entry name" value="LRR_dom_sf"/>
</dbReference>
<evidence type="ECO:0000256" key="9">
    <source>
        <dbReference type="ARBA" id="ARBA00023180"/>
    </source>
</evidence>
<evidence type="ECO:0000256" key="1">
    <source>
        <dbReference type="ARBA" id="ARBA00004251"/>
    </source>
</evidence>
<comment type="similarity">
    <text evidence="2">Belongs to the RLP family.</text>
</comment>
<dbReference type="InterPro" id="IPR001611">
    <property type="entry name" value="Leu-rich_rpt"/>
</dbReference>
<keyword evidence="5" id="KW-0732">Signal</keyword>
<keyword evidence="7" id="KW-0472">Membrane</keyword>
<evidence type="ECO:0000256" key="4">
    <source>
        <dbReference type="ARBA" id="ARBA00022692"/>
    </source>
</evidence>
<keyword evidence="4" id="KW-0812">Transmembrane</keyword>
<keyword evidence="3" id="KW-1003">Cell membrane</keyword>
<evidence type="ECO:0000256" key="3">
    <source>
        <dbReference type="ARBA" id="ARBA00022475"/>
    </source>
</evidence>
<dbReference type="SUPFAM" id="SSF52058">
    <property type="entry name" value="L domain-like"/>
    <property type="match status" value="1"/>
</dbReference>
<organism evidence="10 11">
    <name type="scientific">Lolium multiflorum</name>
    <name type="common">Italian ryegrass</name>
    <name type="synonym">Lolium perenne subsp. multiflorum</name>
    <dbReference type="NCBI Taxonomy" id="4521"/>
    <lineage>
        <taxon>Eukaryota</taxon>
        <taxon>Viridiplantae</taxon>
        <taxon>Streptophyta</taxon>
        <taxon>Embryophyta</taxon>
        <taxon>Tracheophyta</taxon>
        <taxon>Spermatophyta</taxon>
        <taxon>Magnoliopsida</taxon>
        <taxon>Liliopsida</taxon>
        <taxon>Poales</taxon>
        <taxon>Poaceae</taxon>
        <taxon>BOP clade</taxon>
        <taxon>Pooideae</taxon>
        <taxon>Poodae</taxon>
        <taxon>Poeae</taxon>
        <taxon>Poeae Chloroplast Group 2 (Poeae type)</taxon>
        <taxon>Loliodinae</taxon>
        <taxon>Loliinae</taxon>
        <taxon>Lolium</taxon>
    </lineage>
</organism>
<dbReference type="GO" id="GO:0005886">
    <property type="term" value="C:plasma membrane"/>
    <property type="evidence" value="ECO:0007669"/>
    <property type="project" value="UniProtKB-SubCell"/>
</dbReference>
<dbReference type="Gene3D" id="3.80.10.10">
    <property type="entry name" value="Ribonuclease Inhibitor"/>
    <property type="match status" value="1"/>
</dbReference>
<evidence type="ECO:0000256" key="8">
    <source>
        <dbReference type="ARBA" id="ARBA00023170"/>
    </source>
</evidence>
<dbReference type="PANTHER" id="PTHR48052">
    <property type="entry name" value="UNNAMED PRODUCT"/>
    <property type="match status" value="1"/>
</dbReference>